<feature type="region of interest" description="Disordered" evidence="1">
    <location>
        <begin position="89"/>
        <end position="113"/>
    </location>
</feature>
<gene>
    <name evidence="2" type="ORF">FNM00_08330</name>
</gene>
<evidence type="ECO:0000256" key="1">
    <source>
        <dbReference type="SAM" id="MobiDB-lite"/>
    </source>
</evidence>
<keyword evidence="3" id="KW-1185">Reference proteome</keyword>
<dbReference type="Pfam" id="PF12005">
    <property type="entry name" value="DUF3499"/>
    <property type="match status" value="1"/>
</dbReference>
<organism evidence="2 3">
    <name type="scientific">Aeromicrobium piscarium</name>
    <dbReference type="NCBI Taxonomy" id="2590901"/>
    <lineage>
        <taxon>Bacteria</taxon>
        <taxon>Bacillati</taxon>
        <taxon>Actinomycetota</taxon>
        <taxon>Actinomycetes</taxon>
        <taxon>Propionibacteriales</taxon>
        <taxon>Nocardioidaceae</taxon>
        <taxon>Aeromicrobium</taxon>
    </lineage>
</organism>
<dbReference type="InterPro" id="IPR021888">
    <property type="entry name" value="DUF3499"/>
</dbReference>
<proteinExistence type="predicted"/>
<comment type="caution">
    <text evidence="2">The sequence shown here is derived from an EMBL/GenBank/DDBJ whole genome shotgun (WGS) entry which is preliminary data.</text>
</comment>
<dbReference type="Proteomes" id="UP000316988">
    <property type="component" value="Unassembled WGS sequence"/>
</dbReference>
<dbReference type="AlphaFoldDB" id="A0A554SB87"/>
<evidence type="ECO:0000313" key="3">
    <source>
        <dbReference type="Proteomes" id="UP000316988"/>
    </source>
</evidence>
<dbReference type="EMBL" id="VLNT01000005">
    <property type="protein sequence ID" value="TSD63610.1"/>
    <property type="molecule type" value="Genomic_DNA"/>
</dbReference>
<dbReference type="OrthoDB" id="3216194at2"/>
<sequence length="113" mass="12130">MGPRRCTRTGCSQAAVATLTYDYGDSVVILGPLATYAEPHSYDLCAEHATRLSAPQGWQVVRLASATAEPPEPSVDDLVALAEAVREVGTRPVTQEPAEPSRPPLRLVRPDHP</sequence>
<reference evidence="2 3" key="1">
    <citation type="submission" date="2019-07" db="EMBL/GenBank/DDBJ databases">
        <authorList>
            <person name="Zhao L.H."/>
        </authorList>
    </citation>
    <scope>NUCLEOTIDE SEQUENCE [LARGE SCALE GENOMIC DNA]</scope>
    <source>
        <strain evidence="2 3">Co35</strain>
    </source>
</reference>
<evidence type="ECO:0000313" key="2">
    <source>
        <dbReference type="EMBL" id="TSD63610.1"/>
    </source>
</evidence>
<protein>
    <submittedName>
        <fullName evidence="2">DUF3499 domain-containing protein</fullName>
    </submittedName>
</protein>
<accession>A0A554SB87</accession>
<name>A0A554SB87_9ACTN</name>
<dbReference type="RefSeq" id="WP_143912982.1">
    <property type="nucleotide sequence ID" value="NZ_VLNT01000005.1"/>
</dbReference>